<dbReference type="InterPro" id="IPR058923">
    <property type="entry name" value="RCC1-like_dom"/>
</dbReference>
<dbReference type="InterPro" id="IPR051625">
    <property type="entry name" value="Signaling_Regulatory_Domain"/>
</dbReference>
<dbReference type="SMART" id="SM00225">
    <property type="entry name" value="BTB"/>
    <property type="match status" value="1"/>
</dbReference>
<gene>
    <name evidence="5" type="primary">LOC108629348</name>
</gene>
<evidence type="ECO:0000313" key="4">
    <source>
        <dbReference type="Proteomes" id="UP000694925"/>
    </source>
</evidence>
<dbReference type="RefSeq" id="XP_026673021.1">
    <property type="nucleotide sequence ID" value="XM_026817220.1"/>
</dbReference>
<evidence type="ECO:0000256" key="2">
    <source>
        <dbReference type="PROSITE-ProRule" id="PRU00235"/>
    </source>
</evidence>
<sequence length="537" mass="60019">MYRSDLKNWPIFTFLDPAFLSKIHMTIVYGTLGGEALIVTKDNMVYAIGSNDHGCLGTGDTLSYIEPRKVEALCDKEIRTIAYGRGPHVLALTGAGEVYSWGHNNYSELGNCTAVVEDSVPKQIKMDLSNKFVVDIACGSYHSLALTREGEVYAWGGNNFGQVNSNVGVNLNTPKKVNSALTLKIVSISCGQAMNMVITNDGEVYGWGQNNFGQLGIGNYVNQGSPCKVTSLIGVTIEKIACGCTHVLALSNKGNLYVWGANNSGQLGLDTGSKSDAWRPVQLVVEEVNRVADIATMHFSHISVALVEGNRIYVWGSCLSQSVLVPTLTTLNYLHDAFALYATPKVTYKPIVFYDDEEEVSFEDCFREAFDDSTTSDFVVNVQQKSIFVHKAILRIRSEYFRTMFQNKWADDDQCAMDQYQFSYNVYKAFLKYLYTDEIDLPEENVFELLELANSFNENQLKKRCTRIMKKAITIENSASIYSMAVEYDAKELEEYCFKFMLNHITAVMQSENFAKLSENMMKTFKLKAAHTGALKT</sequence>
<feature type="repeat" description="RCC1" evidence="2">
    <location>
        <begin position="202"/>
        <end position="253"/>
    </location>
</feature>
<dbReference type="InterPro" id="IPR000210">
    <property type="entry name" value="BTB/POZ_dom"/>
</dbReference>
<dbReference type="KEGG" id="ccal:108629348"/>
<dbReference type="SUPFAM" id="SSF54695">
    <property type="entry name" value="POZ domain"/>
    <property type="match status" value="1"/>
</dbReference>
<dbReference type="InterPro" id="IPR009091">
    <property type="entry name" value="RCC1/BLIP-II"/>
</dbReference>
<accession>A0AAJ7S824</accession>
<keyword evidence="1" id="KW-0677">Repeat</keyword>
<reference evidence="5" key="1">
    <citation type="submission" date="2025-08" db="UniProtKB">
        <authorList>
            <consortium name="RefSeq"/>
        </authorList>
    </citation>
    <scope>IDENTIFICATION</scope>
    <source>
        <tissue evidence="5">Whole body</tissue>
    </source>
</reference>
<evidence type="ECO:0000313" key="5">
    <source>
        <dbReference type="RefSeq" id="XP_026673021.1"/>
    </source>
</evidence>
<feature type="repeat" description="RCC1" evidence="2">
    <location>
        <begin position="254"/>
        <end position="307"/>
    </location>
</feature>
<dbReference type="Proteomes" id="UP000694925">
    <property type="component" value="Unplaced"/>
</dbReference>
<dbReference type="PRINTS" id="PR00633">
    <property type="entry name" value="RCCNDNSATION"/>
</dbReference>
<dbReference type="Pfam" id="PF00651">
    <property type="entry name" value="BTB"/>
    <property type="match status" value="1"/>
</dbReference>
<dbReference type="Gene3D" id="1.25.40.420">
    <property type="match status" value="1"/>
</dbReference>
<feature type="repeat" description="RCC1" evidence="2">
    <location>
        <begin position="43"/>
        <end position="94"/>
    </location>
</feature>
<evidence type="ECO:0000256" key="1">
    <source>
        <dbReference type="ARBA" id="ARBA00022737"/>
    </source>
</evidence>
<proteinExistence type="predicted"/>
<evidence type="ECO:0000259" key="3">
    <source>
        <dbReference type="PROSITE" id="PS50097"/>
    </source>
</evidence>
<protein>
    <submittedName>
        <fullName evidence="5">RCC1 and BTB domain-containing protein 1</fullName>
    </submittedName>
</protein>
<dbReference type="CDD" id="cd18498">
    <property type="entry name" value="BACK_RCBTB1_2"/>
    <property type="match status" value="1"/>
</dbReference>
<dbReference type="PROSITE" id="PS50097">
    <property type="entry name" value="BTB"/>
    <property type="match status" value="1"/>
</dbReference>
<dbReference type="Pfam" id="PF25390">
    <property type="entry name" value="WD40_RLD"/>
    <property type="match status" value="1"/>
</dbReference>
<dbReference type="Gene3D" id="2.130.10.30">
    <property type="entry name" value="Regulator of chromosome condensation 1/beta-lactamase-inhibitor protein II"/>
    <property type="match status" value="1"/>
</dbReference>
<dbReference type="Pfam" id="PF07707">
    <property type="entry name" value="BACK"/>
    <property type="match status" value="1"/>
</dbReference>
<dbReference type="PROSITE" id="PS00626">
    <property type="entry name" value="RCC1_2"/>
    <property type="match status" value="1"/>
</dbReference>
<feature type="repeat" description="RCC1" evidence="2">
    <location>
        <begin position="96"/>
        <end position="149"/>
    </location>
</feature>
<dbReference type="GeneID" id="108629348"/>
<dbReference type="InterPro" id="IPR011333">
    <property type="entry name" value="SKP1/BTB/POZ_sf"/>
</dbReference>
<dbReference type="PROSITE" id="PS50012">
    <property type="entry name" value="RCC1_3"/>
    <property type="match status" value="5"/>
</dbReference>
<dbReference type="CDD" id="cd18298">
    <property type="entry name" value="BTB_POZ_RCBTB1_2"/>
    <property type="match status" value="1"/>
</dbReference>
<dbReference type="PANTHER" id="PTHR22872">
    <property type="entry name" value="BTK-BINDING PROTEIN-RELATED"/>
    <property type="match status" value="1"/>
</dbReference>
<dbReference type="AlphaFoldDB" id="A0AAJ7S824"/>
<name>A0AAJ7S824_9HYME</name>
<dbReference type="PANTHER" id="PTHR22872:SF10">
    <property type="entry name" value="ULTRAVIOLET-B RECEPTOR UVR8"/>
    <property type="match status" value="1"/>
</dbReference>
<keyword evidence="4" id="KW-1185">Reference proteome</keyword>
<feature type="domain" description="BTB" evidence="3">
    <location>
        <begin position="376"/>
        <end position="443"/>
    </location>
</feature>
<dbReference type="InterPro" id="IPR000408">
    <property type="entry name" value="Reg_chr_condens"/>
</dbReference>
<organism evidence="4 5">
    <name type="scientific">Ceratina calcarata</name>
    <dbReference type="NCBI Taxonomy" id="156304"/>
    <lineage>
        <taxon>Eukaryota</taxon>
        <taxon>Metazoa</taxon>
        <taxon>Ecdysozoa</taxon>
        <taxon>Arthropoda</taxon>
        <taxon>Hexapoda</taxon>
        <taxon>Insecta</taxon>
        <taxon>Pterygota</taxon>
        <taxon>Neoptera</taxon>
        <taxon>Endopterygota</taxon>
        <taxon>Hymenoptera</taxon>
        <taxon>Apocrita</taxon>
        <taxon>Aculeata</taxon>
        <taxon>Apoidea</taxon>
        <taxon>Anthophila</taxon>
        <taxon>Apidae</taxon>
        <taxon>Ceratina</taxon>
        <taxon>Zadontomerus</taxon>
    </lineage>
</organism>
<dbReference type="Gene3D" id="3.30.710.10">
    <property type="entry name" value="Potassium Channel Kv1.1, Chain A"/>
    <property type="match status" value="1"/>
</dbReference>
<dbReference type="InterPro" id="IPR011705">
    <property type="entry name" value="BACK"/>
</dbReference>
<feature type="repeat" description="RCC1" evidence="2">
    <location>
        <begin position="150"/>
        <end position="201"/>
    </location>
</feature>
<dbReference type="SUPFAM" id="SSF50985">
    <property type="entry name" value="RCC1/BLIP-II"/>
    <property type="match status" value="1"/>
</dbReference>